<sequence length="146" mass="16316">MKDGGGGGVVSSYHANRQGERAENIGVKYDRRQDNETTRVTYDTCDMLHTAKLKQTTTEAAIEPGWLHALCGTKGGVGAINCQESHGKCRLKQKPITDGVIANGLLLYLPPASLHSSNKYPRDNERENRDKLLKKRERNFIQHQEL</sequence>
<feature type="region of interest" description="Disordered" evidence="1">
    <location>
        <begin position="1"/>
        <end position="24"/>
    </location>
</feature>
<evidence type="ECO:0000313" key="3">
    <source>
        <dbReference type="Proteomes" id="UP001153269"/>
    </source>
</evidence>
<organism evidence="2 3">
    <name type="scientific">Pleuronectes platessa</name>
    <name type="common">European plaice</name>
    <dbReference type="NCBI Taxonomy" id="8262"/>
    <lineage>
        <taxon>Eukaryota</taxon>
        <taxon>Metazoa</taxon>
        <taxon>Chordata</taxon>
        <taxon>Craniata</taxon>
        <taxon>Vertebrata</taxon>
        <taxon>Euteleostomi</taxon>
        <taxon>Actinopterygii</taxon>
        <taxon>Neopterygii</taxon>
        <taxon>Teleostei</taxon>
        <taxon>Neoteleostei</taxon>
        <taxon>Acanthomorphata</taxon>
        <taxon>Carangaria</taxon>
        <taxon>Pleuronectiformes</taxon>
        <taxon>Pleuronectoidei</taxon>
        <taxon>Pleuronectidae</taxon>
        <taxon>Pleuronectes</taxon>
    </lineage>
</organism>
<evidence type="ECO:0000256" key="1">
    <source>
        <dbReference type="SAM" id="MobiDB-lite"/>
    </source>
</evidence>
<dbReference type="EMBL" id="CADEAL010000772">
    <property type="protein sequence ID" value="CAB1424992.1"/>
    <property type="molecule type" value="Genomic_DNA"/>
</dbReference>
<comment type="caution">
    <text evidence="2">The sequence shown here is derived from an EMBL/GenBank/DDBJ whole genome shotgun (WGS) entry which is preliminary data.</text>
</comment>
<dbReference type="AlphaFoldDB" id="A0A9N7U6P3"/>
<accession>A0A9N7U6P3</accession>
<evidence type="ECO:0000313" key="2">
    <source>
        <dbReference type="EMBL" id="CAB1424992.1"/>
    </source>
</evidence>
<name>A0A9N7U6P3_PLEPL</name>
<dbReference type="Proteomes" id="UP001153269">
    <property type="component" value="Unassembled WGS sequence"/>
</dbReference>
<keyword evidence="3" id="KW-1185">Reference proteome</keyword>
<protein>
    <submittedName>
        <fullName evidence="2">Uncharacterized protein</fullName>
    </submittedName>
</protein>
<reference evidence="2" key="1">
    <citation type="submission" date="2020-03" db="EMBL/GenBank/DDBJ databases">
        <authorList>
            <person name="Weist P."/>
        </authorList>
    </citation>
    <scope>NUCLEOTIDE SEQUENCE</scope>
</reference>
<proteinExistence type="predicted"/>
<gene>
    <name evidence="2" type="ORF">PLEPLA_LOCUS12922</name>
</gene>